<feature type="non-terminal residue" evidence="2">
    <location>
        <position position="1"/>
    </location>
</feature>
<feature type="transmembrane region" description="Helical" evidence="1">
    <location>
        <begin position="106"/>
        <end position="126"/>
    </location>
</feature>
<keyword evidence="1" id="KW-0472">Membrane</keyword>
<proteinExistence type="predicted"/>
<keyword evidence="1" id="KW-1133">Transmembrane helix</keyword>
<evidence type="ECO:0000313" key="3">
    <source>
        <dbReference type="Proteomes" id="UP000054166"/>
    </source>
</evidence>
<dbReference type="EMBL" id="KN832974">
    <property type="protein sequence ID" value="KIM89583.1"/>
    <property type="molecule type" value="Genomic_DNA"/>
</dbReference>
<reference evidence="3" key="2">
    <citation type="submission" date="2015-01" db="EMBL/GenBank/DDBJ databases">
        <title>Evolutionary Origins and Diversification of the Mycorrhizal Mutualists.</title>
        <authorList>
            <consortium name="DOE Joint Genome Institute"/>
            <consortium name="Mycorrhizal Genomics Consortium"/>
            <person name="Kohler A."/>
            <person name="Kuo A."/>
            <person name="Nagy L.G."/>
            <person name="Floudas D."/>
            <person name="Copeland A."/>
            <person name="Barry K.W."/>
            <person name="Cichocki N."/>
            <person name="Veneault-Fourrey C."/>
            <person name="LaButti K."/>
            <person name="Lindquist E.A."/>
            <person name="Lipzen A."/>
            <person name="Lundell T."/>
            <person name="Morin E."/>
            <person name="Murat C."/>
            <person name="Riley R."/>
            <person name="Ohm R."/>
            <person name="Sun H."/>
            <person name="Tunlid A."/>
            <person name="Henrissat B."/>
            <person name="Grigoriev I.V."/>
            <person name="Hibbett D.S."/>
            <person name="Martin F."/>
        </authorList>
    </citation>
    <scope>NUCLEOTIDE SEQUENCE [LARGE SCALE GENOMIC DNA]</scope>
    <source>
        <strain evidence="3">F 1598</strain>
    </source>
</reference>
<keyword evidence="1" id="KW-0812">Transmembrane</keyword>
<dbReference type="InParanoid" id="A0A0C3BSS1"/>
<dbReference type="Proteomes" id="UP000054166">
    <property type="component" value="Unassembled WGS sequence"/>
</dbReference>
<feature type="transmembrane region" description="Helical" evidence="1">
    <location>
        <begin position="147"/>
        <end position="163"/>
    </location>
</feature>
<feature type="transmembrane region" description="Helical" evidence="1">
    <location>
        <begin position="39"/>
        <end position="57"/>
    </location>
</feature>
<name>A0A0C3BSS1_PILCF</name>
<gene>
    <name evidence="2" type="ORF">PILCRDRAFT_812419</name>
</gene>
<keyword evidence="3" id="KW-1185">Reference proteome</keyword>
<evidence type="ECO:0000313" key="2">
    <source>
        <dbReference type="EMBL" id="KIM89583.1"/>
    </source>
</evidence>
<accession>A0A0C3BSS1</accession>
<evidence type="ECO:0000256" key="1">
    <source>
        <dbReference type="SAM" id="Phobius"/>
    </source>
</evidence>
<organism evidence="2 3">
    <name type="scientific">Piloderma croceum (strain F 1598)</name>
    <dbReference type="NCBI Taxonomy" id="765440"/>
    <lineage>
        <taxon>Eukaryota</taxon>
        <taxon>Fungi</taxon>
        <taxon>Dikarya</taxon>
        <taxon>Basidiomycota</taxon>
        <taxon>Agaricomycotina</taxon>
        <taxon>Agaricomycetes</taxon>
        <taxon>Agaricomycetidae</taxon>
        <taxon>Atheliales</taxon>
        <taxon>Atheliaceae</taxon>
        <taxon>Piloderma</taxon>
    </lineage>
</organism>
<dbReference type="HOGENOM" id="CLU_035509_12_0_1"/>
<protein>
    <submittedName>
        <fullName evidence="2">Uncharacterized protein</fullName>
    </submittedName>
</protein>
<feature type="transmembrane region" description="Helical" evidence="1">
    <location>
        <begin position="64"/>
        <end position="86"/>
    </location>
</feature>
<reference evidence="2 3" key="1">
    <citation type="submission" date="2014-04" db="EMBL/GenBank/DDBJ databases">
        <authorList>
            <consortium name="DOE Joint Genome Institute"/>
            <person name="Kuo A."/>
            <person name="Tarkka M."/>
            <person name="Buscot F."/>
            <person name="Kohler A."/>
            <person name="Nagy L.G."/>
            <person name="Floudas D."/>
            <person name="Copeland A."/>
            <person name="Barry K.W."/>
            <person name="Cichocki N."/>
            <person name="Veneault-Fourrey C."/>
            <person name="LaButti K."/>
            <person name="Lindquist E.A."/>
            <person name="Lipzen A."/>
            <person name="Lundell T."/>
            <person name="Morin E."/>
            <person name="Murat C."/>
            <person name="Sun H."/>
            <person name="Tunlid A."/>
            <person name="Henrissat B."/>
            <person name="Grigoriev I.V."/>
            <person name="Hibbett D.S."/>
            <person name="Martin F."/>
            <person name="Nordberg H.P."/>
            <person name="Cantor M.N."/>
            <person name="Hua S.X."/>
        </authorList>
    </citation>
    <scope>NUCLEOTIDE SEQUENCE [LARGE SCALE GENOMIC DNA]</scope>
    <source>
        <strain evidence="2 3">F 1598</strain>
    </source>
</reference>
<sequence length="229" mass="26253">VEWIWTLRWRLPKIVFFLNRYAMCPLICCNFNLNYMSYVPILVFCVTELLLVTRFIIWSLRCFLAGAVVGGVVAVTLVVRQFYAFLNYKFLPGCWTTSTYSNPISIWPVWAVLLFFEGVLMLLTAYKFCSYRNRMNQTVAILARDSIIYFIVIFVCLIMKILANVDVNITIKVTTATQCIASFAVGRMMMNIRGLIMDDPEHTTHLQTLQFATRTNAGSEIEEGTEGEA</sequence>
<dbReference type="AlphaFoldDB" id="A0A0C3BSS1"/>